<dbReference type="Proteomes" id="UP000299102">
    <property type="component" value="Unassembled WGS sequence"/>
</dbReference>
<protein>
    <submittedName>
        <fullName evidence="1">Uncharacterized protein</fullName>
    </submittedName>
</protein>
<gene>
    <name evidence="1" type="ORF">EVAR_16680_1</name>
</gene>
<reference evidence="1 2" key="1">
    <citation type="journal article" date="2019" name="Commun. Biol.">
        <title>The bagworm genome reveals a unique fibroin gene that provides high tensile strength.</title>
        <authorList>
            <person name="Kono N."/>
            <person name="Nakamura H."/>
            <person name="Ohtoshi R."/>
            <person name="Tomita M."/>
            <person name="Numata K."/>
            <person name="Arakawa K."/>
        </authorList>
    </citation>
    <scope>NUCLEOTIDE SEQUENCE [LARGE SCALE GENOMIC DNA]</scope>
</reference>
<dbReference type="AlphaFoldDB" id="A0A4C1V6J3"/>
<evidence type="ECO:0000313" key="2">
    <source>
        <dbReference type="Proteomes" id="UP000299102"/>
    </source>
</evidence>
<evidence type="ECO:0000313" key="1">
    <source>
        <dbReference type="EMBL" id="GBP33644.1"/>
    </source>
</evidence>
<keyword evidence="2" id="KW-1185">Reference proteome</keyword>
<accession>A0A4C1V6J3</accession>
<organism evidence="1 2">
    <name type="scientific">Eumeta variegata</name>
    <name type="common">Bagworm moth</name>
    <name type="synonym">Eumeta japonica</name>
    <dbReference type="NCBI Taxonomy" id="151549"/>
    <lineage>
        <taxon>Eukaryota</taxon>
        <taxon>Metazoa</taxon>
        <taxon>Ecdysozoa</taxon>
        <taxon>Arthropoda</taxon>
        <taxon>Hexapoda</taxon>
        <taxon>Insecta</taxon>
        <taxon>Pterygota</taxon>
        <taxon>Neoptera</taxon>
        <taxon>Endopterygota</taxon>
        <taxon>Lepidoptera</taxon>
        <taxon>Glossata</taxon>
        <taxon>Ditrysia</taxon>
        <taxon>Tineoidea</taxon>
        <taxon>Psychidae</taxon>
        <taxon>Oiketicinae</taxon>
        <taxon>Eumeta</taxon>
    </lineage>
</organism>
<comment type="caution">
    <text evidence="1">The sequence shown here is derived from an EMBL/GenBank/DDBJ whole genome shotgun (WGS) entry which is preliminary data.</text>
</comment>
<sequence>MSPASAARLLGNYRYGLCRVIKASGLGGCGSVLTHRTSGLRSGCARLRRGCGGARWSWVIRRVVNKRRCHLCAPRMGNARAVLTGARRAASDLRRRRALCVK</sequence>
<proteinExistence type="predicted"/>
<name>A0A4C1V6J3_EUMVA</name>
<dbReference type="EMBL" id="BGZK01000277">
    <property type="protein sequence ID" value="GBP33644.1"/>
    <property type="molecule type" value="Genomic_DNA"/>
</dbReference>